<organism evidence="1 2">
    <name type="scientific">Mycena rosella</name>
    <name type="common">Pink bonnet</name>
    <name type="synonym">Agaricus rosellus</name>
    <dbReference type="NCBI Taxonomy" id="1033263"/>
    <lineage>
        <taxon>Eukaryota</taxon>
        <taxon>Fungi</taxon>
        <taxon>Dikarya</taxon>
        <taxon>Basidiomycota</taxon>
        <taxon>Agaricomycotina</taxon>
        <taxon>Agaricomycetes</taxon>
        <taxon>Agaricomycetidae</taxon>
        <taxon>Agaricales</taxon>
        <taxon>Marasmiineae</taxon>
        <taxon>Mycenaceae</taxon>
        <taxon>Mycena</taxon>
    </lineage>
</organism>
<dbReference type="Proteomes" id="UP001221757">
    <property type="component" value="Unassembled WGS sequence"/>
</dbReference>
<accession>A0AAD7FTV5</accession>
<dbReference type="InterPro" id="IPR008921">
    <property type="entry name" value="DNA_pol3_clamp-load_cplx_C"/>
</dbReference>
<proteinExistence type="predicted"/>
<evidence type="ECO:0000313" key="2">
    <source>
        <dbReference type="Proteomes" id="UP001221757"/>
    </source>
</evidence>
<comment type="caution">
    <text evidence="1">The sequence shown here is derived from an EMBL/GenBank/DDBJ whole genome shotgun (WGS) entry which is preliminary data.</text>
</comment>
<sequence>MEIRTKFYELLSHCIPPTVILKTITEGVVSQVDKTLKAEIMHWAVLYEV</sequence>
<reference evidence="1" key="1">
    <citation type="submission" date="2023-03" db="EMBL/GenBank/DDBJ databases">
        <title>Massive genome expansion in bonnet fungi (Mycena s.s.) driven by repeated elements and novel gene families across ecological guilds.</title>
        <authorList>
            <consortium name="Lawrence Berkeley National Laboratory"/>
            <person name="Harder C.B."/>
            <person name="Miyauchi S."/>
            <person name="Viragh M."/>
            <person name="Kuo A."/>
            <person name="Thoen E."/>
            <person name="Andreopoulos B."/>
            <person name="Lu D."/>
            <person name="Skrede I."/>
            <person name="Drula E."/>
            <person name="Henrissat B."/>
            <person name="Morin E."/>
            <person name="Kohler A."/>
            <person name="Barry K."/>
            <person name="LaButti K."/>
            <person name="Morin E."/>
            <person name="Salamov A."/>
            <person name="Lipzen A."/>
            <person name="Mereny Z."/>
            <person name="Hegedus B."/>
            <person name="Baldrian P."/>
            <person name="Stursova M."/>
            <person name="Weitz H."/>
            <person name="Taylor A."/>
            <person name="Grigoriev I.V."/>
            <person name="Nagy L.G."/>
            <person name="Martin F."/>
            <person name="Kauserud H."/>
        </authorList>
    </citation>
    <scope>NUCLEOTIDE SEQUENCE</scope>
    <source>
        <strain evidence="1">CBHHK067</strain>
    </source>
</reference>
<gene>
    <name evidence="1" type="ORF">B0H17DRAFT_1216268</name>
</gene>
<dbReference type="SUPFAM" id="SSF48019">
    <property type="entry name" value="post-AAA+ oligomerization domain-like"/>
    <property type="match status" value="1"/>
</dbReference>
<dbReference type="EMBL" id="JARKIE010000411">
    <property type="protein sequence ID" value="KAJ7642898.1"/>
    <property type="molecule type" value="Genomic_DNA"/>
</dbReference>
<dbReference type="AlphaFoldDB" id="A0AAD7FTV5"/>
<dbReference type="GO" id="GO:0006260">
    <property type="term" value="P:DNA replication"/>
    <property type="evidence" value="ECO:0007669"/>
    <property type="project" value="InterPro"/>
</dbReference>
<dbReference type="Gene3D" id="1.20.272.10">
    <property type="match status" value="1"/>
</dbReference>
<name>A0AAD7FTV5_MYCRO</name>
<dbReference type="GO" id="GO:0003677">
    <property type="term" value="F:DNA binding"/>
    <property type="evidence" value="ECO:0007669"/>
    <property type="project" value="InterPro"/>
</dbReference>
<protein>
    <submittedName>
        <fullName evidence="1">Uncharacterized protein</fullName>
    </submittedName>
</protein>
<dbReference type="Pfam" id="PF22534">
    <property type="entry name" value="RFC_C"/>
    <property type="match status" value="1"/>
</dbReference>
<keyword evidence="2" id="KW-1185">Reference proteome</keyword>
<evidence type="ECO:0000313" key="1">
    <source>
        <dbReference type="EMBL" id="KAJ7642898.1"/>
    </source>
</evidence>